<protein>
    <submittedName>
        <fullName evidence="1">Uncharacterized protein</fullName>
    </submittedName>
</protein>
<reference evidence="1" key="2">
    <citation type="journal article" date="2015" name="Data Brief">
        <title>Shoot transcriptome of the giant reed, Arundo donax.</title>
        <authorList>
            <person name="Barrero R.A."/>
            <person name="Guerrero F.D."/>
            <person name="Moolhuijzen P."/>
            <person name="Goolsby J.A."/>
            <person name="Tidwell J."/>
            <person name="Bellgard S.E."/>
            <person name="Bellgard M.I."/>
        </authorList>
    </citation>
    <scope>NUCLEOTIDE SEQUENCE</scope>
    <source>
        <tissue evidence="1">Shoot tissue taken approximately 20 cm above the soil surface</tissue>
    </source>
</reference>
<reference evidence="1" key="1">
    <citation type="submission" date="2014-09" db="EMBL/GenBank/DDBJ databases">
        <authorList>
            <person name="Magalhaes I.L.F."/>
            <person name="Oliveira U."/>
            <person name="Santos F.R."/>
            <person name="Vidigal T.H.D.A."/>
            <person name="Brescovit A.D."/>
            <person name="Santos A.J."/>
        </authorList>
    </citation>
    <scope>NUCLEOTIDE SEQUENCE</scope>
    <source>
        <tissue evidence="1">Shoot tissue taken approximately 20 cm above the soil surface</tissue>
    </source>
</reference>
<proteinExistence type="predicted"/>
<name>A0A0A9HBA2_ARUDO</name>
<organism evidence="1">
    <name type="scientific">Arundo donax</name>
    <name type="common">Giant reed</name>
    <name type="synonym">Donax arundinaceus</name>
    <dbReference type="NCBI Taxonomy" id="35708"/>
    <lineage>
        <taxon>Eukaryota</taxon>
        <taxon>Viridiplantae</taxon>
        <taxon>Streptophyta</taxon>
        <taxon>Embryophyta</taxon>
        <taxon>Tracheophyta</taxon>
        <taxon>Spermatophyta</taxon>
        <taxon>Magnoliopsida</taxon>
        <taxon>Liliopsida</taxon>
        <taxon>Poales</taxon>
        <taxon>Poaceae</taxon>
        <taxon>PACMAD clade</taxon>
        <taxon>Arundinoideae</taxon>
        <taxon>Arundineae</taxon>
        <taxon>Arundo</taxon>
    </lineage>
</organism>
<dbReference type="EMBL" id="GBRH01164812">
    <property type="protein sequence ID" value="JAE33084.1"/>
    <property type="molecule type" value="Transcribed_RNA"/>
</dbReference>
<evidence type="ECO:0000313" key="1">
    <source>
        <dbReference type="EMBL" id="JAE33084.1"/>
    </source>
</evidence>
<dbReference type="AlphaFoldDB" id="A0A0A9HBA2"/>
<sequence>MPASVNSSFHRALVNTGSLSLTIEHGSLWRRTIWWKNTSATDSAVYG</sequence>
<accession>A0A0A9HBA2</accession>